<reference evidence="6" key="1">
    <citation type="journal article" date="2020" name="Stud. Mycol.">
        <title>101 Dothideomycetes genomes: a test case for predicting lifestyles and emergence of pathogens.</title>
        <authorList>
            <person name="Haridas S."/>
            <person name="Albert R."/>
            <person name="Binder M."/>
            <person name="Bloem J."/>
            <person name="Labutti K."/>
            <person name="Salamov A."/>
            <person name="Andreopoulos B."/>
            <person name="Baker S."/>
            <person name="Barry K."/>
            <person name="Bills G."/>
            <person name="Bluhm B."/>
            <person name="Cannon C."/>
            <person name="Castanera R."/>
            <person name="Culley D."/>
            <person name="Daum C."/>
            <person name="Ezra D."/>
            <person name="Gonzalez J."/>
            <person name="Henrissat B."/>
            <person name="Kuo A."/>
            <person name="Liang C."/>
            <person name="Lipzen A."/>
            <person name="Lutzoni F."/>
            <person name="Magnuson J."/>
            <person name="Mondo S."/>
            <person name="Nolan M."/>
            <person name="Ohm R."/>
            <person name="Pangilinan J."/>
            <person name="Park H.-J."/>
            <person name="Ramirez L."/>
            <person name="Alfaro M."/>
            <person name="Sun H."/>
            <person name="Tritt A."/>
            <person name="Yoshinaga Y."/>
            <person name="Zwiers L.-H."/>
            <person name="Turgeon B."/>
            <person name="Goodwin S."/>
            <person name="Spatafora J."/>
            <person name="Crous P."/>
            <person name="Grigoriev I."/>
        </authorList>
    </citation>
    <scope>NUCLEOTIDE SEQUENCE</scope>
    <source>
        <strain evidence="6">CBS 133067</strain>
    </source>
</reference>
<feature type="transmembrane region" description="Helical" evidence="5">
    <location>
        <begin position="385"/>
        <end position="403"/>
    </location>
</feature>
<evidence type="ECO:0000256" key="1">
    <source>
        <dbReference type="ARBA" id="ARBA00004141"/>
    </source>
</evidence>
<gene>
    <name evidence="6" type="ORF">NA57DRAFT_78665</name>
</gene>
<evidence type="ECO:0000256" key="3">
    <source>
        <dbReference type="ARBA" id="ARBA00022989"/>
    </source>
</evidence>
<dbReference type="PANTHER" id="PTHR23294">
    <property type="entry name" value="ET TRANSLATION PRODUCT-RELATED"/>
    <property type="match status" value="1"/>
</dbReference>
<dbReference type="PANTHER" id="PTHR23294:SF59">
    <property type="entry name" value="UNC93-LIKE PROTEIN C922.05C"/>
    <property type="match status" value="1"/>
</dbReference>
<proteinExistence type="predicted"/>
<feature type="transmembrane region" description="Helical" evidence="5">
    <location>
        <begin position="54"/>
        <end position="76"/>
    </location>
</feature>
<protein>
    <recommendedName>
        <fullName evidence="8">Membrane transporter</fullName>
    </recommendedName>
</protein>
<feature type="transmembrane region" description="Helical" evidence="5">
    <location>
        <begin position="306"/>
        <end position="330"/>
    </location>
</feature>
<evidence type="ECO:0008006" key="8">
    <source>
        <dbReference type="Google" id="ProtNLM"/>
    </source>
</evidence>
<name>A0A9P4M7J4_9PEZI</name>
<dbReference type="EMBL" id="ML978130">
    <property type="protein sequence ID" value="KAF2095889.1"/>
    <property type="molecule type" value="Genomic_DNA"/>
</dbReference>
<dbReference type="SUPFAM" id="SSF103473">
    <property type="entry name" value="MFS general substrate transporter"/>
    <property type="match status" value="1"/>
</dbReference>
<accession>A0A9P4M7J4</accession>
<feature type="transmembrane region" description="Helical" evidence="5">
    <location>
        <begin position="184"/>
        <end position="205"/>
    </location>
</feature>
<dbReference type="InterPro" id="IPR051617">
    <property type="entry name" value="UNC-93-like_regulator"/>
</dbReference>
<evidence type="ECO:0000313" key="7">
    <source>
        <dbReference type="Proteomes" id="UP000799772"/>
    </source>
</evidence>
<feature type="transmembrane region" description="Helical" evidence="5">
    <location>
        <begin position="242"/>
        <end position="262"/>
    </location>
</feature>
<feature type="transmembrane region" description="Helical" evidence="5">
    <location>
        <begin position="27"/>
        <end position="48"/>
    </location>
</feature>
<feature type="transmembrane region" description="Helical" evidence="5">
    <location>
        <begin position="415"/>
        <end position="433"/>
    </location>
</feature>
<dbReference type="InterPro" id="IPR010291">
    <property type="entry name" value="Ion_channel_UNC-93"/>
</dbReference>
<feature type="transmembrane region" description="Helical" evidence="5">
    <location>
        <begin position="153"/>
        <end position="172"/>
    </location>
</feature>
<keyword evidence="2 5" id="KW-0812">Transmembrane</keyword>
<evidence type="ECO:0000256" key="2">
    <source>
        <dbReference type="ARBA" id="ARBA00022692"/>
    </source>
</evidence>
<dbReference type="Proteomes" id="UP000799772">
    <property type="component" value="Unassembled WGS sequence"/>
</dbReference>
<feature type="transmembrane region" description="Helical" evidence="5">
    <location>
        <begin position="88"/>
        <end position="107"/>
    </location>
</feature>
<organism evidence="6 7">
    <name type="scientific">Rhizodiscina lignyota</name>
    <dbReference type="NCBI Taxonomy" id="1504668"/>
    <lineage>
        <taxon>Eukaryota</taxon>
        <taxon>Fungi</taxon>
        <taxon>Dikarya</taxon>
        <taxon>Ascomycota</taxon>
        <taxon>Pezizomycotina</taxon>
        <taxon>Dothideomycetes</taxon>
        <taxon>Pleosporomycetidae</taxon>
        <taxon>Aulographales</taxon>
        <taxon>Rhizodiscinaceae</taxon>
        <taxon>Rhizodiscina</taxon>
    </lineage>
</organism>
<dbReference type="GO" id="GO:0016020">
    <property type="term" value="C:membrane"/>
    <property type="evidence" value="ECO:0007669"/>
    <property type="project" value="UniProtKB-SubCell"/>
</dbReference>
<keyword evidence="4 5" id="KW-0472">Membrane</keyword>
<comment type="subcellular location">
    <subcellularLocation>
        <location evidence="1">Membrane</location>
        <topology evidence="1">Multi-pass membrane protein</topology>
    </subcellularLocation>
</comment>
<comment type="caution">
    <text evidence="6">The sequence shown here is derived from an EMBL/GenBank/DDBJ whole genome shotgun (WGS) entry which is preliminary data.</text>
</comment>
<keyword evidence="7" id="KW-1185">Reference proteome</keyword>
<dbReference type="Gene3D" id="1.20.1250.20">
    <property type="entry name" value="MFS general substrate transporter like domains"/>
    <property type="match status" value="1"/>
</dbReference>
<feature type="transmembrane region" description="Helical" evidence="5">
    <location>
        <begin position="113"/>
        <end position="141"/>
    </location>
</feature>
<feature type="transmembrane region" description="Helical" evidence="5">
    <location>
        <begin position="350"/>
        <end position="373"/>
    </location>
</feature>
<keyword evidence="3 5" id="KW-1133">Transmembrane helix</keyword>
<dbReference type="AlphaFoldDB" id="A0A9P4M7J4"/>
<sequence length="497" mass="55396">MDRFQNFSLDLGLKGKFRLNRTWNQNYVMGSILFCLPGIYLAITGLGAGGSTASAQHVVSTASAITFGLYGLSGWLGGTILNLVKPKLIIMFAATGYPIYIGSLWYLDRTGHVWFAYLAGAWLGLTAALLWTAAGFIQFAYANEDEKGRFISWQWALTSLGGTVGSFIAFGINFHATETRTTDTLYTVFIIIQCMAILLSLFFIVNPKHVTRDDGTHIAIFKHTSIMIESKRLMLLFTDWKVWVMIPGIFVAEMSLVLSSVINAYTYNLRTRSLNNACFQLIMIPSPLILSAIMDTGFIKSRRMRGIVGTTVLGIVTFAGSAGAIAWVVTNNVDRTPRNVDWTDSNFGPGFVIYLLQAVIYGTYQICVQWVLAALTNDPDTCSRYAGLFKGTIGWGLMVAFIMDSQGVSFLHQLVFQFVLYVVGIFTLLMIIITQVRETNYFLEENVIVPHKFEELLTAEGVVTEEQMANERRKEQIAMQIDEKGEIDLDIEEVLTV</sequence>
<dbReference type="InterPro" id="IPR036259">
    <property type="entry name" value="MFS_trans_sf"/>
</dbReference>
<dbReference type="Pfam" id="PF05978">
    <property type="entry name" value="UNC-93"/>
    <property type="match status" value="1"/>
</dbReference>
<dbReference type="OrthoDB" id="196103at2759"/>
<evidence type="ECO:0000256" key="4">
    <source>
        <dbReference type="ARBA" id="ARBA00023136"/>
    </source>
</evidence>
<evidence type="ECO:0000256" key="5">
    <source>
        <dbReference type="SAM" id="Phobius"/>
    </source>
</evidence>
<evidence type="ECO:0000313" key="6">
    <source>
        <dbReference type="EMBL" id="KAF2095889.1"/>
    </source>
</evidence>